<keyword evidence="3" id="KW-1185">Reference proteome</keyword>
<gene>
    <name evidence="2" type="ORF">Scep_014015</name>
</gene>
<dbReference type="InterPro" id="IPR019557">
    <property type="entry name" value="AminoTfrase-like_pln_mobile"/>
</dbReference>
<proteinExistence type="predicted"/>
<dbReference type="EMBL" id="JBBNAG010000006">
    <property type="protein sequence ID" value="KAK9125169.1"/>
    <property type="molecule type" value="Genomic_DNA"/>
</dbReference>
<name>A0AAP0P076_9MAGN</name>
<dbReference type="Pfam" id="PF10536">
    <property type="entry name" value="PMD"/>
    <property type="match status" value="1"/>
</dbReference>
<dbReference type="AlphaFoldDB" id="A0AAP0P076"/>
<protein>
    <recommendedName>
        <fullName evidence="1">Aminotransferase-like plant mobile domain-containing protein</fullName>
    </recommendedName>
</protein>
<dbReference type="Proteomes" id="UP001419268">
    <property type="component" value="Unassembled WGS sequence"/>
</dbReference>
<feature type="domain" description="Aminotransferase-like plant mobile" evidence="1">
    <location>
        <begin position="18"/>
        <end position="95"/>
    </location>
</feature>
<evidence type="ECO:0000259" key="1">
    <source>
        <dbReference type="Pfam" id="PF10536"/>
    </source>
</evidence>
<evidence type="ECO:0000313" key="3">
    <source>
        <dbReference type="Proteomes" id="UP001419268"/>
    </source>
</evidence>
<dbReference type="GO" id="GO:0010073">
    <property type="term" value="P:meristem maintenance"/>
    <property type="evidence" value="ECO:0007669"/>
    <property type="project" value="InterPro"/>
</dbReference>
<dbReference type="PANTHER" id="PTHR46033">
    <property type="entry name" value="PROTEIN MAIN-LIKE 2"/>
    <property type="match status" value="1"/>
</dbReference>
<evidence type="ECO:0000313" key="2">
    <source>
        <dbReference type="EMBL" id="KAK9125169.1"/>
    </source>
</evidence>
<sequence length="99" mass="11496">MLIDKSGLRPLRYISYDKCNRVIVSDIVERWQSETNTFHLPFGEMTITLDDVRVLLGIPITEKHVVTKCKDRTEVIAMTSWLLGMKKQCMEDELKRNPG</sequence>
<dbReference type="PANTHER" id="PTHR46033:SF8">
    <property type="entry name" value="PROTEIN MAINTENANCE OF MERISTEMS-LIKE"/>
    <property type="match status" value="1"/>
</dbReference>
<organism evidence="2 3">
    <name type="scientific">Stephania cephalantha</name>
    <dbReference type="NCBI Taxonomy" id="152367"/>
    <lineage>
        <taxon>Eukaryota</taxon>
        <taxon>Viridiplantae</taxon>
        <taxon>Streptophyta</taxon>
        <taxon>Embryophyta</taxon>
        <taxon>Tracheophyta</taxon>
        <taxon>Spermatophyta</taxon>
        <taxon>Magnoliopsida</taxon>
        <taxon>Ranunculales</taxon>
        <taxon>Menispermaceae</taxon>
        <taxon>Menispermoideae</taxon>
        <taxon>Cissampelideae</taxon>
        <taxon>Stephania</taxon>
    </lineage>
</organism>
<reference evidence="2 3" key="1">
    <citation type="submission" date="2024-01" db="EMBL/GenBank/DDBJ databases">
        <title>Genome assemblies of Stephania.</title>
        <authorList>
            <person name="Yang L."/>
        </authorList>
    </citation>
    <scope>NUCLEOTIDE SEQUENCE [LARGE SCALE GENOMIC DNA]</scope>
    <source>
        <strain evidence="2">JXDWG</strain>
        <tissue evidence="2">Leaf</tissue>
    </source>
</reference>
<comment type="caution">
    <text evidence="2">The sequence shown here is derived from an EMBL/GenBank/DDBJ whole genome shotgun (WGS) entry which is preliminary data.</text>
</comment>
<dbReference type="InterPro" id="IPR044824">
    <property type="entry name" value="MAIN-like"/>
</dbReference>
<accession>A0AAP0P076</accession>